<dbReference type="Proteomes" id="UP000515211">
    <property type="component" value="Chromosome 4"/>
</dbReference>
<evidence type="ECO:0000259" key="1">
    <source>
        <dbReference type="Pfam" id="PF00078"/>
    </source>
</evidence>
<name>A0A6P5NKS9_ARADU</name>
<dbReference type="Pfam" id="PF00078">
    <property type="entry name" value="RVT_1"/>
    <property type="match status" value="1"/>
</dbReference>
<dbReference type="GeneID" id="110272407"/>
<reference evidence="2" key="1">
    <citation type="journal article" date="2016" name="Nat. Genet.">
        <title>The genome sequences of Arachis duranensis and Arachis ipaensis, the diploid ancestors of cultivated peanut.</title>
        <authorList>
            <person name="Bertioli D.J."/>
            <person name="Cannon S.B."/>
            <person name="Froenicke L."/>
            <person name="Huang G."/>
            <person name="Farmer A.D."/>
            <person name="Cannon E.K."/>
            <person name="Liu X."/>
            <person name="Gao D."/>
            <person name="Clevenger J."/>
            <person name="Dash S."/>
            <person name="Ren L."/>
            <person name="Moretzsohn M.C."/>
            <person name="Shirasawa K."/>
            <person name="Huang W."/>
            <person name="Vidigal B."/>
            <person name="Abernathy B."/>
            <person name="Chu Y."/>
            <person name="Niederhuth C.E."/>
            <person name="Umale P."/>
            <person name="Araujo A.C."/>
            <person name="Kozik A."/>
            <person name="Kim K.D."/>
            <person name="Burow M.D."/>
            <person name="Varshney R.K."/>
            <person name="Wang X."/>
            <person name="Zhang X."/>
            <person name="Barkley N."/>
            <person name="Guimaraes P.M."/>
            <person name="Isobe S."/>
            <person name="Guo B."/>
            <person name="Liao B."/>
            <person name="Stalker H.T."/>
            <person name="Schmitz R.J."/>
            <person name="Scheffler B.E."/>
            <person name="Leal-Bertioli S.C."/>
            <person name="Xun X."/>
            <person name="Jackson S.A."/>
            <person name="Michelmore R."/>
            <person name="Ozias-Akins P."/>
        </authorList>
    </citation>
    <scope>NUCLEOTIDE SEQUENCE [LARGE SCALE GENOMIC DNA]</scope>
    <source>
        <strain evidence="2">cv. V14167</strain>
    </source>
</reference>
<reference evidence="3" key="2">
    <citation type="submission" date="2025-08" db="UniProtKB">
        <authorList>
            <consortium name="RefSeq"/>
        </authorList>
    </citation>
    <scope>IDENTIFICATION</scope>
    <source>
        <tissue evidence="3">Whole plant</tissue>
    </source>
</reference>
<feature type="domain" description="Reverse transcriptase" evidence="1">
    <location>
        <begin position="2"/>
        <end position="117"/>
    </location>
</feature>
<dbReference type="RefSeq" id="XP_020997190.1">
    <property type="nucleotide sequence ID" value="XM_021141531.1"/>
</dbReference>
<dbReference type="PANTHER" id="PTHR24559">
    <property type="entry name" value="TRANSPOSON TY3-I GAG-POL POLYPROTEIN"/>
    <property type="match status" value="1"/>
</dbReference>
<dbReference type="KEGG" id="adu:110272407"/>
<protein>
    <submittedName>
        <fullName evidence="3">Uncharacterized protein LOC110272407</fullName>
    </submittedName>
</protein>
<accession>A0A6P5NKS9</accession>
<keyword evidence="2" id="KW-1185">Reference proteome</keyword>
<dbReference type="CDD" id="cd01647">
    <property type="entry name" value="RT_LTR"/>
    <property type="match status" value="1"/>
</dbReference>
<dbReference type="SUPFAM" id="SSF56672">
    <property type="entry name" value="DNA/RNA polymerases"/>
    <property type="match status" value="1"/>
</dbReference>
<evidence type="ECO:0000313" key="3">
    <source>
        <dbReference type="RefSeq" id="XP_020997190.1"/>
    </source>
</evidence>
<dbReference type="InterPro" id="IPR000477">
    <property type="entry name" value="RT_dom"/>
</dbReference>
<gene>
    <name evidence="3" type="primary">LOC110272407</name>
</gene>
<dbReference type="InterPro" id="IPR043128">
    <property type="entry name" value="Rev_trsase/Diguanyl_cyclase"/>
</dbReference>
<dbReference type="InterPro" id="IPR053134">
    <property type="entry name" value="RNA-dir_DNA_polymerase"/>
</dbReference>
<dbReference type="AlphaFoldDB" id="A0A6P5NKS9"/>
<dbReference type="Gene3D" id="3.30.70.270">
    <property type="match status" value="1"/>
</dbReference>
<dbReference type="InterPro" id="IPR043502">
    <property type="entry name" value="DNA/RNA_pol_sf"/>
</dbReference>
<sequence length="244" mass="28634">MDQLQGAGVFSKINLRSGYHQIRVKEDDIPKIAFRTCYGHYYFTVISFGLTNAPAVFMDYMNRVFRPFLDKFVVVFIDNILVYSKTVEKHKEHLRIVLQILKERKLYVKLSKSDALSRKSLSIAWMMIKEEELVSKFEDLRLSVGKVNRNACLNQLKISIDFKIEILKAQQDDKELQKLLPTIEKGKQWGFSRDGERIWRYKGRICKPDVGSLRQDILKEAHNSGFSIHPGSTKIYYNLKKMFW</sequence>
<organism evidence="2 3">
    <name type="scientific">Arachis duranensis</name>
    <name type="common">Wild peanut</name>
    <dbReference type="NCBI Taxonomy" id="130453"/>
    <lineage>
        <taxon>Eukaryota</taxon>
        <taxon>Viridiplantae</taxon>
        <taxon>Streptophyta</taxon>
        <taxon>Embryophyta</taxon>
        <taxon>Tracheophyta</taxon>
        <taxon>Spermatophyta</taxon>
        <taxon>Magnoliopsida</taxon>
        <taxon>eudicotyledons</taxon>
        <taxon>Gunneridae</taxon>
        <taxon>Pentapetalae</taxon>
        <taxon>rosids</taxon>
        <taxon>fabids</taxon>
        <taxon>Fabales</taxon>
        <taxon>Fabaceae</taxon>
        <taxon>Papilionoideae</taxon>
        <taxon>50 kb inversion clade</taxon>
        <taxon>dalbergioids sensu lato</taxon>
        <taxon>Dalbergieae</taxon>
        <taxon>Pterocarpus clade</taxon>
        <taxon>Arachis</taxon>
    </lineage>
</organism>
<proteinExistence type="predicted"/>
<dbReference type="PANTHER" id="PTHR24559:SF444">
    <property type="entry name" value="REVERSE TRANSCRIPTASE DOMAIN-CONTAINING PROTEIN"/>
    <property type="match status" value="1"/>
</dbReference>
<evidence type="ECO:0000313" key="2">
    <source>
        <dbReference type="Proteomes" id="UP000515211"/>
    </source>
</evidence>
<dbReference type="Gene3D" id="3.10.10.10">
    <property type="entry name" value="HIV Type 1 Reverse Transcriptase, subunit A, domain 1"/>
    <property type="match status" value="1"/>
</dbReference>